<organism evidence="7 8">
    <name type="scientific">Olsenella porci</name>
    <dbReference type="NCBI Taxonomy" id="2652279"/>
    <lineage>
        <taxon>Bacteria</taxon>
        <taxon>Bacillati</taxon>
        <taxon>Actinomycetota</taxon>
        <taxon>Coriobacteriia</taxon>
        <taxon>Coriobacteriales</taxon>
        <taxon>Atopobiaceae</taxon>
        <taxon>Olsenella</taxon>
    </lineage>
</organism>
<name>A0A6N7XA68_9ACTN</name>
<dbReference type="SUPFAM" id="SSF102114">
    <property type="entry name" value="Radical SAM enzymes"/>
    <property type="match status" value="1"/>
</dbReference>
<dbReference type="PROSITE" id="PS51918">
    <property type="entry name" value="RADICAL_SAM"/>
    <property type="match status" value="1"/>
</dbReference>
<comment type="caution">
    <text evidence="7">The sequence shown here is derived from an EMBL/GenBank/DDBJ whole genome shotgun (WGS) entry which is preliminary data.</text>
</comment>
<evidence type="ECO:0000256" key="4">
    <source>
        <dbReference type="ARBA" id="ARBA00023004"/>
    </source>
</evidence>
<dbReference type="InterPro" id="IPR013785">
    <property type="entry name" value="Aldolase_TIM"/>
</dbReference>
<dbReference type="RefSeq" id="WP_154434556.1">
    <property type="nucleotide sequence ID" value="NZ_VUNC01000003.1"/>
</dbReference>
<dbReference type="GO" id="GO:0046872">
    <property type="term" value="F:metal ion binding"/>
    <property type="evidence" value="ECO:0007669"/>
    <property type="project" value="UniProtKB-KW"/>
</dbReference>
<evidence type="ECO:0000256" key="2">
    <source>
        <dbReference type="ARBA" id="ARBA00022691"/>
    </source>
</evidence>
<dbReference type="CDD" id="cd01335">
    <property type="entry name" value="Radical_SAM"/>
    <property type="match status" value="1"/>
</dbReference>
<dbReference type="SFLD" id="SFLDG01095">
    <property type="entry name" value="Uncharacterised_Radical_SAM_Su"/>
    <property type="match status" value="1"/>
</dbReference>
<evidence type="ECO:0000256" key="5">
    <source>
        <dbReference type="ARBA" id="ARBA00023014"/>
    </source>
</evidence>
<dbReference type="GO" id="GO:0003824">
    <property type="term" value="F:catalytic activity"/>
    <property type="evidence" value="ECO:0007669"/>
    <property type="project" value="InterPro"/>
</dbReference>
<proteinExistence type="predicted"/>
<accession>A0A6N7XA68</accession>
<dbReference type="SFLD" id="SFLDG01082">
    <property type="entry name" value="B12-binding_domain_containing"/>
    <property type="match status" value="1"/>
</dbReference>
<keyword evidence="3" id="KW-0479">Metal-binding</keyword>
<dbReference type="GO" id="GO:0051536">
    <property type="term" value="F:iron-sulfur cluster binding"/>
    <property type="evidence" value="ECO:0007669"/>
    <property type="project" value="UniProtKB-KW"/>
</dbReference>
<dbReference type="InterPro" id="IPR006638">
    <property type="entry name" value="Elp3/MiaA/NifB-like_rSAM"/>
</dbReference>
<evidence type="ECO:0000313" key="7">
    <source>
        <dbReference type="EMBL" id="MST72432.1"/>
    </source>
</evidence>
<evidence type="ECO:0000256" key="3">
    <source>
        <dbReference type="ARBA" id="ARBA00022723"/>
    </source>
</evidence>
<keyword evidence="4" id="KW-0408">Iron</keyword>
<dbReference type="PANTHER" id="PTHR43409:SF4">
    <property type="entry name" value="RADICAL SAM SUPERFAMILY PROTEIN"/>
    <property type="match status" value="1"/>
</dbReference>
<dbReference type="SFLD" id="SFLDS00029">
    <property type="entry name" value="Radical_SAM"/>
    <property type="match status" value="1"/>
</dbReference>
<reference evidence="7 8" key="1">
    <citation type="submission" date="2019-08" db="EMBL/GenBank/DDBJ databases">
        <title>In-depth cultivation of the pig gut microbiome towards novel bacterial diversity and tailored functional studies.</title>
        <authorList>
            <person name="Wylensek D."/>
            <person name="Hitch T.C.A."/>
            <person name="Clavel T."/>
        </authorList>
    </citation>
    <scope>NUCLEOTIDE SEQUENCE [LARGE SCALE GENOMIC DNA]</scope>
    <source>
        <strain evidence="7 8">CA-Schmier-601-WT-1</strain>
    </source>
</reference>
<dbReference type="Gene3D" id="3.20.20.70">
    <property type="entry name" value="Aldolase class I"/>
    <property type="match status" value="1"/>
</dbReference>
<dbReference type="InterPro" id="IPR051198">
    <property type="entry name" value="BchE-like"/>
</dbReference>
<evidence type="ECO:0000256" key="1">
    <source>
        <dbReference type="ARBA" id="ARBA00001966"/>
    </source>
</evidence>
<gene>
    <name evidence="7" type="ORF">FYJ68_04835</name>
</gene>
<sequence>MHYADGAFWRPLFETNMELLQVQVGCPYERCRFCNMYGDGCLASPREEVEADIRELASSGARPTRIFLAGADAMALPQGDLEWTLHRIRELLPSVESMGCFAGVRSVAAKSDEELGELARLGMSLVSIGAETGYDPALAFMGKGFSAADVVEQCSRLDQAGITYALFYVAGMAGRGRCVDAAKATVATFSQVNPQIVMLQTLTPLEGTPLWDDVRDGAFEPAPELEVLREVREFVATYPKRTFLMGQHSTNVLRLQGKLPDQAAEMLPHLDRAIDGLDERDLERFRASLKSV</sequence>
<dbReference type="Proteomes" id="UP000469325">
    <property type="component" value="Unassembled WGS sequence"/>
</dbReference>
<dbReference type="InterPro" id="IPR058240">
    <property type="entry name" value="rSAM_sf"/>
</dbReference>
<dbReference type="InterPro" id="IPR007197">
    <property type="entry name" value="rSAM"/>
</dbReference>
<evidence type="ECO:0000259" key="6">
    <source>
        <dbReference type="PROSITE" id="PS51918"/>
    </source>
</evidence>
<dbReference type="Pfam" id="PF04055">
    <property type="entry name" value="Radical_SAM"/>
    <property type="match status" value="1"/>
</dbReference>
<dbReference type="PANTHER" id="PTHR43409">
    <property type="entry name" value="ANAEROBIC MAGNESIUM-PROTOPORPHYRIN IX MONOMETHYL ESTER CYCLASE-RELATED"/>
    <property type="match status" value="1"/>
</dbReference>
<dbReference type="EMBL" id="VUNC01000003">
    <property type="protein sequence ID" value="MST72432.1"/>
    <property type="molecule type" value="Genomic_DNA"/>
</dbReference>
<comment type="cofactor">
    <cofactor evidence="1">
        <name>[4Fe-4S] cluster</name>
        <dbReference type="ChEBI" id="CHEBI:49883"/>
    </cofactor>
</comment>
<protein>
    <submittedName>
        <fullName evidence="7">Radical SAM protein</fullName>
    </submittedName>
</protein>
<dbReference type="SMART" id="SM00729">
    <property type="entry name" value="Elp3"/>
    <property type="match status" value="1"/>
</dbReference>
<dbReference type="AlphaFoldDB" id="A0A6N7XA68"/>
<keyword evidence="2" id="KW-0949">S-adenosyl-L-methionine</keyword>
<evidence type="ECO:0000313" key="8">
    <source>
        <dbReference type="Proteomes" id="UP000469325"/>
    </source>
</evidence>
<keyword evidence="8" id="KW-1185">Reference proteome</keyword>
<feature type="domain" description="Radical SAM core" evidence="6">
    <location>
        <begin position="12"/>
        <end position="244"/>
    </location>
</feature>
<keyword evidence="5" id="KW-0411">Iron-sulfur</keyword>